<keyword evidence="7" id="KW-0812">Transmembrane</keyword>
<comment type="caution">
    <text evidence="10">The sequence shown here is derived from an EMBL/GenBank/DDBJ whole genome shotgun (WGS) entry which is preliminary data.</text>
</comment>
<keyword evidence="5 6" id="KW-0408">Iron</keyword>
<feature type="domain" description="Cytochrome c" evidence="9">
    <location>
        <begin position="21"/>
        <end position="113"/>
    </location>
</feature>
<evidence type="ECO:0000256" key="8">
    <source>
        <dbReference type="SAM" id="SignalP"/>
    </source>
</evidence>
<evidence type="ECO:0000256" key="1">
    <source>
        <dbReference type="ARBA" id="ARBA00022448"/>
    </source>
</evidence>
<feature type="signal peptide" evidence="8">
    <location>
        <begin position="1"/>
        <end position="20"/>
    </location>
</feature>
<sequence length="191" mass="21085">MKQFIVTFLLGFLLFFSANAQNAETGQALFSQNCTSCHAVGKQVVGPDLMNIDQERSEQWIINFVHSSQKVIQGGDTAAVRLYAEFNKTLMPDHPHLSDQDIKDIIGYIKAASLKAKDAPKGNGNLPSAPPMYVHSNGSSWLHKIIFLDVNGNFHPMKFSNIIFWVSIVLMIVGIVTALLIAVKAQSLKDK</sequence>
<evidence type="ECO:0000256" key="3">
    <source>
        <dbReference type="ARBA" id="ARBA00022723"/>
    </source>
</evidence>
<dbReference type="GO" id="GO:0046872">
    <property type="term" value="F:metal ion binding"/>
    <property type="evidence" value="ECO:0007669"/>
    <property type="project" value="UniProtKB-KW"/>
</dbReference>
<dbReference type="PANTHER" id="PTHR37823:SF1">
    <property type="entry name" value="CYTOCHROME C-553-LIKE"/>
    <property type="match status" value="1"/>
</dbReference>
<dbReference type="EMBL" id="QFOI01000564">
    <property type="protein sequence ID" value="PZP40927.1"/>
    <property type="molecule type" value="Genomic_DNA"/>
</dbReference>
<feature type="chain" id="PRO_5015888125" description="Cytochrome c domain-containing protein" evidence="8">
    <location>
        <begin position="21"/>
        <end position="191"/>
    </location>
</feature>
<dbReference type="GO" id="GO:0020037">
    <property type="term" value="F:heme binding"/>
    <property type="evidence" value="ECO:0007669"/>
    <property type="project" value="InterPro"/>
</dbReference>
<organism evidence="10 11">
    <name type="scientific">Pseudopedobacter saltans</name>
    <dbReference type="NCBI Taxonomy" id="151895"/>
    <lineage>
        <taxon>Bacteria</taxon>
        <taxon>Pseudomonadati</taxon>
        <taxon>Bacteroidota</taxon>
        <taxon>Sphingobacteriia</taxon>
        <taxon>Sphingobacteriales</taxon>
        <taxon>Sphingobacteriaceae</taxon>
        <taxon>Pseudopedobacter</taxon>
    </lineage>
</organism>
<dbReference type="InterPro" id="IPR036909">
    <property type="entry name" value="Cyt_c-like_dom_sf"/>
</dbReference>
<dbReference type="GO" id="GO:0009055">
    <property type="term" value="F:electron transfer activity"/>
    <property type="evidence" value="ECO:0007669"/>
    <property type="project" value="InterPro"/>
</dbReference>
<proteinExistence type="predicted"/>
<keyword evidence="1" id="KW-0813">Transport</keyword>
<accession>A0A2W5EH78</accession>
<evidence type="ECO:0000256" key="5">
    <source>
        <dbReference type="ARBA" id="ARBA00023004"/>
    </source>
</evidence>
<dbReference type="InterPro" id="IPR051811">
    <property type="entry name" value="Cytochrome_c550/c551-like"/>
</dbReference>
<dbReference type="AlphaFoldDB" id="A0A2W5EH78"/>
<name>A0A2W5EH78_9SPHI</name>
<keyword evidence="7" id="KW-1133">Transmembrane helix</keyword>
<dbReference type="SUPFAM" id="SSF46626">
    <property type="entry name" value="Cytochrome c"/>
    <property type="match status" value="1"/>
</dbReference>
<keyword evidence="2 6" id="KW-0349">Heme</keyword>
<evidence type="ECO:0000256" key="4">
    <source>
        <dbReference type="ARBA" id="ARBA00022982"/>
    </source>
</evidence>
<keyword evidence="8" id="KW-0732">Signal</keyword>
<dbReference type="Pfam" id="PF00034">
    <property type="entry name" value="Cytochrom_C"/>
    <property type="match status" value="1"/>
</dbReference>
<gene>
    <name evidence="10" type="ORF">DI598_18860</name>
</gene>
<evidence type="ECO:0000256" key="7">
    <source>
        <dbReference type="SAM" id="Phobius"/>
    </source>
</evidence>
<dbReference type="PROSITE" id="PS51007">
    <property type="entry name" value="CYTC"/>
    <property type="match status" value="1"/>
</dbReference>
<dbReference type="PANTHER" id="PTHR37823">
    <property type="entry name" value="CYTOCHROME C-553-LIKE"/>
    <property type="match status" value="1"/>
</dbReference>
<evidence type="ECO:0000313" key="10">
    <source>
        <dbReference type="EMBL" id="PZP40927.1"/>
    </source>
</evidence>
<evidence type="ECO:0000256" key="2">
    <source>
        <dbReference type="ARBA" id="ARBA00022617"/>
    </source>
</evidence>
<dbReference type="Gene3D" id="1.10.760.10">
    <property type="entry name" value="Cytochrome c-like domain"/>
    <property type="match status" value="1"/>
</dbReference>
<reference evidence="10 11" key="1">
    <citation type="submission" date="2017-11" db="EMBL/GenBank/DDBJ databases">
        <title>Infants hospitalized years apart are colonized by the same room-sourced microbial strains.</title>
        <authorList>
            <person name="Brooks B."/>
            <person name="Olm M.R."/>
            <person name="Firek B.A."/>
            <person name="Baker R."/>
            <person name="Thomas B.C."/>
            <person name="Morowitz M.J."/>
            <person name="Banfield J.F."/>
        </authorList>
    </citation>
    <scope>NUCLEOTIDE SEQUENCE [LARGE SCALE GENOMIC DNA]</scope>
    <source>
        <strain evidence="10">S2_009_000_R2_76</strain>
    </source>
</reference>
<evidence type="ECO:0000313" key="11">
    <source>
        <dbReference type="Proteomes" id="UP000249645"/>
    </source>
</evidence>
<protein>
    <recommendedName>
        <fullName evidence="9">Cytochrome c domain-containing protein</fullName>
    </recommendedName>
</protein>
<dbReference type="InterPro" id="IPR009056">
    <property type="entry name" value="Cyt_c-like_dom"/>
</dbReference>
<feature type="transmembrane region" description="Helical" evidence="7">
    <location>
        <begin position="162"/>
        <end position="183"/>
    </location>
</feature>
<dbReference type="Proteomes" id="UP000249645">
    <property type="component" value="Unassembled WGS sequence"/>
</dbReference>
<keyword evidence="7" id="KW-0472">Membrane</keyword>
<evidence type="ECO:0000259" key="9">
    <source>
        <dbReference type="PROSITE" id="PS51007"/>
    </source>
</evidence>
<keyword evidence="4" id="KW-0249">Electron transport</keyword>
<evidence type="ECO:0000256" key="6">
    <source>
        <dbReference type="PROSITE-ProRule" id="PRU00433"/>
    </source>
</evidence>
<keyword evidence="3 6" id="KW-0479">Metal-binding</keyword>